<evidence type="ECO:0000313" key="2">
    <source>
        <dbReference type="EMBL" id="KYD08942.1"/>
    </source>
</evidence>
<name>A0A150LB32_9BACI</name>
<proteinExistence type="predicted"/>
<dbReference type="Proteomes" id="UP000075683">
    <property type="component" value="Unassembled WGS sequence"/>
</dbReference>
<reference evidence="2 3" key="1">
    <citation type="submission" date="2016-01" db="EMBL/GenBank/DDBJ databases">
        <title>Draft Genome Sequences of Seven Thermophilic Sporeformers Isolated from Foods.</title>
        <authorList>
            <person name="Berendsen E.M."/>
            <person name="Wells-Bennik M.H."/>
            <person name="Krawcyk A.O."/>
            <person name="De Jong A."/>
            <person name="Holsappel S."/>
            <person name="Eijlander R.T."/>
            <person name="Kuipers O.P."/>
        </authorList>
    </citation>
    <scope>NUCLEOTIDE SEQUENCE [LARGE SCALE GENOMIC DNA]</scope>
    <source>
        <strain evidence="2 3">B4135</strain>
    </source>
</reference>
<sequence length="117" mass="12202">MFLIQCNKDASDSSTGAGASVAGARTGPPAAGKRSSTMAESPMLVNPGTFQAAQNAFAWRNRRFAAGKAARAIPRGGPETDHPAPCLSMAETGKNRASMRQPENRGGVFFTFPFPAS</sequence>
<dbReference type="STRING" id="301148.B4135_3853"/>
<evidence type="ECO:0000256" key="1">
    <source>
        <dbReference type="SAM" id="MobiDB-lite"/>
    </source>
</evidence>
<evidence type="ECO:0000313" key="3">
    <source>
        <dbReference type="Proteomes" id="UP000075683"/>
    </source>
</evidence>
<organism evidence="2 3">
    <name type="scientific">Caldibacillus debilis</name>
    <dbReference type="NCBI Taxonomy" id="301148"/>
    <lineage>
        <taxon>Bacteria</taxon>
        <taxon>Bacillati</taxon>
        <taxon>Bacillota</taxon>
        <taxon>Bacilli</taxon>
        <taxon>Bacillales</taxon>
        <taxon>Bacillaceae</taxon>
        <taxon>Caldibacillus</taxon>
    </lineage>
</organism>
<accession>A0A150LB32</accession>
<comment type="caution">
    <text evidence="2">The sequence shown here is derived from an EMBL/GenBank/DDBJ whole genome shotgun (WGS) entry which is preliminary data.</text>
</comment>
<feature type="region of interest" description="Disordered" evidence="1">
    <location>
        <begin position="1"/>
        <end position="43"/>
    </location>
</feature>
<protein>
    <submittedName>
        <fullName evidence="2">Uncharacterized protein</fullName>
    </submittedName>
</protein>
<dbReference type="AlphaFoldDB" id="A0A150LB32"/>
<gene>
    <name evidence="2" type="ORF">B4135_3853</name>
</gene>
<dbReference type="EMBL" id="LQYT01000133">
    <property type="protein sequence ID" value="KYD08942.1"/>
    <property type="molecule type" value="Genomic_DNA"/>
</dbReference>
<feature type="compositionally biased region" description="Low complexity" evidence="1">
    <location>
        <begin position="12"/>
        <end position="27"/>
    </location>
</feature>